<evidence type="ECO:0000256" key="1">
    <source>
        <dbReference type="ARBA" id="ARBA00022448"/>
    </source>
</evidence>
<dbReference type="InterPro" id="IPR050107">
    <property type="entry name" value="ABC_carbohydrate_import_ATPase"/>
</dbReference>
<dbReference type="PANTHER" id="PTHR43790">
    <property type="entry name" value="CARBOHYDRATE TRANSPORT ATP-BINDING PROTEIN MG119-RELATED"/>
    <property type="match status" value="1"/>
</dbReference>
<dbReference type="RefSeq" id="WP_085018009.1">
    <property type="nucleotide sequence ID" value="NZ_BMHD01000001.1"/>
</dbReference>
<organism evidence="5 6">
    <name type="scientific">Cnuibacter physcomitrellae</name>
    <dbReference type="NCBI Taxonomy" id="1619308"/>
    <lineage>
        <taxon>Bacteria</taxon>
        <taxon>Bacillati</taxon>
        <taxon>Actinomycetota</taxon>
        <taxon>Actinomycetes</taxon>
        <taxon>Micrococcales</taxon>
        <taxon>Microbacteriaceae</taxon>
        <taxon>Cnuibacter</taxon>
    </lineage>
</organism>
<gene>
    <name evidence="5" type="ORF">B5808_02105</name>
</gene>
<evidence type="ECO:0000256" key="3">
    <source>
        <dbReference type="ARBA" id="ARBA00022741"/>
    </source>
</evidence>
<protein>
    <submittedName>
        <fullName evidence="5">Uncharacterized protein</fullName>
    </submittedName>
</protein>
<evidence type="ECO:0000256" key="4">
    <source>
        <dbReference type="ARBA" id="ARBA00022840"/>
    </source>
</evidence>
<dbReference type="EMBL" id="CP020715">
    <property type="protein sequence ID" value="ARJ04151.1"/>
    <property type="molecule type" value="Genomic_DNA"/>
</dbReference>
<evidence type="ECO:0000313" key="6">
    <source>
        <dbReference type="Proteomes" id="UP000192775"/>
    </source>
</evidence>
<evidence type="ECO:0000313" key="5">
    <source>
        <dbReference type="EMBL" id="ARJ04151.1"/>
    </source>
</evidence>
<dbReference type="Pfam" id="PF00005">
    <property type="entry name" value="ABC_tran"/>
    <property type="match status" value="2"/>
</dbReference>
<dbReference type="InterPro" id="IPR003439">
    <property type="entry name" value="ABC_transporter-like_ATP-bd"/>
</dbReference>
<accession>A0A1X9LJQ3</accession>
<dbReference type="AlphaFoldDB" id="A0A1X9LJQ3"/>
<dbReference type="PANTHER" id="PTHR43790:SF9">
    <property type="entry name" value="GALACTOFURANOSE TRANSPORTER ATP-BINDING PROTEIN YTFR"/>
    <property type="match status" value="1"/>
</dbReference>
<name>A0A1X9LJQ3_9MICO</name>
<dbReference type="GO" id="GO:0005524">
    <property type="term" value="F:ATP binding"/>
    <property type="evidence" value="ECO:0007669"/>
    <property type="project" value="UniProtKB-KW"/>
</dbReference>
<dbReference type="PROSITE" id="PS50893">
    <property type="entry name" value="ABC_TRANSPORTER_2"/>
    <property type="match status" value="2"/>
</dbReference>
<dbReference type="CDD" id="cd03216">
    <property type="entry name" value="ABC_Carb_Monos_I"/>
    <property type="match status" value="1"/>
</dbReference>
<dbReference type="PROSITE" id="PS00211">
    <property type="entry name" value="ABC_TRANSPORTER_1"/>
    <property type="match status" value="1"/>
</dbReference>
<dbReference type="Gene3D" id="3.40.50.300">
    <property type="entry name" value="P-loop containing nucleotide triphosphate hydrolases"/>
    <property type="match status" value="2"/>
</dbReference>
<keyword evidence="6" id="KW-1185">Reference proteome</keyword>
<dbReference type="GO" id="GO:0016887">
    <property type="term" value="F:ATP hydrolysis activity"/>
    <property type="evidence" value="ECO:0007669"/>
    <property type="project" value="InterPro"/>
</dbReference>
<dbReference type="STRING" id="1619308.B5808_02105"/>
<dbReference type="CDD" id="cd03215">
    <property type="entry name" value="ABC_Carb_Monos_II"/>
    <property type="match status" value="1"/>
</dbReference>
<dbReference type="InterPro" id="IPR017871">
    <property type="entry name" value="ABC_transporter-like_CS"/>
</dbReference>
<keyword evidence="3" id="KW-0547">Nucleotide-binding</keyword>
<dbReference type="InterPro" id="IPR003593">
    <property type="entry name" value="AAA+_ATPase"/>
</dbReference>
<dbReference type="InterPro" id="IPR027417">
    <property type="entry name" value="P-loop_NTPase"/>
</dbReference>
<dbReference type="SUPFAM" id="SSF52540">
    <property type="entry name" value="P-loop containing nucleoside triphosphate hydrolases"/>
    <property type="match status" value="2"/>
</dbReference>
<dbReference type="KEGG" id="cphy:B5808_02105"/>
<reference evidence="5 6" key="1">
    <citation type="submission" date="2017-04" db="EMBL/GenBank/DDBJ databases">
        <authorList>
            <person name="Afonso C.L."/>
            <person name="Miller P.J."/>
            <person name="Scott M.A."/>
            <person name="Spackman E."/>
            <person name="Goraichik I."/>
            <person name="Dimitrov K.M."/>
            <person name="Suarez D.L."/>
            <person name="Swayne D.E."/>
        </authorList>
    </citation>
    <scope>NUCLEOTIDE SEQUENCE [LARGE SCALE GENOMIC DNA]</scope>
    <source>
        <strain evidence="6">XA(T)</strain>
    </source>
</reference>
<dbReference type="SMART" id="SM00382">
    <property type="entry name" value="AAA"/>
    <property type="match status" value="1"/>
</dbReference>
<keyword evidence="4" id="KW-0067">ATP-binding</keyword>
<dbReference type="Proteomes" id="UP000192775">
    <property type="component" value="Chromosome"/>
</dbReference>
<evidence type="ECO:0000256" key="2">
    <source>
        <dbReference type="ARBA" id="ARBA00022737"/>
    </source>
</evidence>
<keyword evidence="2" id="KW-0677">Repeat</keyword>
<keyword evidence="1" id="KW-0813">Transport</keyword>
<proteinExistence type="predicted"/>
<sequence>MTSPTAPDVISLREITKAFPGVVANDHISLDIVSGQVHCLLGENGAGKSTLISILAGMQQPDSGTIAINGKPVPINSPKIAVDYGIGVVHQHSTLVPAFTVLENLMLGESGLMQGKKAAMERLDELSDLLGARIDPHALTSDLGLGQQQQVEIAKAIWKGSRLLVLDEPTSMLTPQAIEHLGESVARVKAQGLAVVFITHKLREAYAMGDCVTVLRGGRNVGHIGVDELRTYSEQQAQDAILRAMFGEDLARVDDAAELAGATDATRETRSIDLASRPVRLELTGVSSKGHGRDVEAQDVTIRVHEGEILGIAGIDGHGQGALAEVVAGQRSASSGVVRFDGQDVTKQGVRARQQLGLRYVTDDRLHEGTVGSMSVALNLVIKRIGQRPFWRFGQIQRKAVDTEAERLIEEYGIRTPSPATRAGTLSGGNIQKILLARELTHGARLVVVNKPTYGLDLKTVRLVREILIDFAAQGGSVLLLSTDLDELVELSHRIEVISSGRIVGGVTNDGPGTAEKVGHYMTGAIEGEDVLEAEQTR</sequence>